<comment type="caution">
    <text evidence="2">The sequence shown here is derived from an EMBL/GenBank/DDBJ whole genome shotgun (WGS) entry which is preliminary data.</text>
</comment>
<evidence type="ECO:0000313" key="3">
    <source>
        <dbReference type="Proteomes" id="UP000887458"/>
    </source>
</evidence>
<dbReference type="EMBL" id="NJHN03000112">
    <property type="protein sequence ID" value="KAH9414249.1"/>
    <property type="molecule type" value="Genomic_DNA"/>
</dbReference>
<sequence length="162" mass="19473">MSIRFREPNLFQCQHHYENHIRHQISKRYESFRQNQLSNSYYYPNHNQNHNKNELKFKISRNDEYIKQASCCGMWHARDCVINHIIIETKLPDDCPTDLIDRYRRLPIEPLVRESVFDYCSEYGDGSSICKQISSSSSSLYFTYFNQIIYSLIISIIIIRIY</sequence>
<keyword evidence="1" id="KW-0812">Transmembrane</keyword>
<protein>
    <submittedName>
        <fullName evidence="2">Uncharacterized protein</fullName>
    </submittedName>
</protein>
<accession>A0ABQ8IVE1</accession>
<reference evidence="2 3" key="2">
    <citation type="journal article" date="2022" name="Mol. Biol. Evol.">
        <title>Comparative Genomics Reveals Insights into the Divergent Evolution of Astigmatic Mites and Household Pest Adaptations.</title>
        <authorList>
            <person name="Xiong Q."/>
            <person name="Wan A.T."/>
            <person name="Liu X."/>
            <person name="Fung C.S."/>
            <person name="Xiao X."/>
            <person name="Malainual N."/>
            <person name="Hou J."/>
            <person name="Wang L."/>
            <person name="Wang M."/>
            <person name="Yang K.Y."/>
            <person name="Cui Y."/>
            <person name="Leung E.L."/>
            <person name="Nong W."/>
            <person name="Shin S.K."/>
            <person name="Au S.W."/>
            <person name="Jeong K.Y."/>
            <person name="Chew F.T."/>
            <person name="Hui J.H."/>
            <person name="Leung T.F."/>
            <person name="Tungtrongchitr A."/>
            <person name="Zhong N."/>
            <person name="Liu Z."/>
            <person name="Tsui S.K."/>
        </authorList>
    </citation>
    <scope>NUCLEOTIDE SEQUENCE [LARGE SCALE GENOMIC DNA]</scope>
    <source>
        <strain evidence="2">Derp</strain>
    </source>
</reference>
<name>A0ABQ8IVE1_DERPT</name>
<organism evidence="2 3">
    <name type="scientific">Dermatophagoides pteronyssinus</name>
    <name type="common">European house dust mite</name>
    <dbReference type="NCBI Taxonomy" id="6956"/>
    <lineage>
        <taxon>Eukaryota</taxon>
        <taxon>Metazoa</taxon>
        <taxon>Ecdysozoa</taxon>
        <taxon>Arthropoda</taxon>
        <taxon>Chelicerata</taxon>
        <taxon>Arachnida</taxon>
        <taxon>Acari</taxon>
        <taxon>Acariformes</taxon>
        <taxon>Sarcoptiformes</taxon>
        <taxon>Astigmata</taxon>
        <taxon>Psoroptidia</taxon>
        <taxon>Analgoidea</taxon>
        <taxon>Pyroglyphidae</taxon>
        <taxon>Dermatophagoidinae</taxon>
        <taxon>Dermatophagoides</taxon>
    </lineage>
</organism>
<dbReference type="Proteomes" id="UP000887458">
    <property type="component" value="Unassembled WGS sequence"/>
</dbReference>
<keyword evidence="3" id="KW-1185">Reference proteome</keyword>
<keyword evidence="1" id="KW-1133">Transmembrane helix</keyword>
<evidence type="ECO:0000256" key="1">
    <source>
        <dbReference type="SAM" id="Phobius"/>
    </source>
</evidence>
<reference evidence="2 3" key="1">
    <citation type="journal article" date="2018" name="J. Allergy Clin. Immunol.">
        <title>High-quality assembly of Dermatophagoides pteronyssinus genome and transcriptome reveals a wide range of novel allergens.</title>
        <authorList>
            <person name="Liu X.Y."/>
            <person name="Yang K.Y."/>
            <person name="Wang M.Q."/>
            <person name="Kwok J.S."/>
            <person name="Zeng X."/>
            <person name="Yang Z."/>
            <person name="Xiao X.J."/>
            <person name="Lau C.P."/>
            <person name="Li Y."/>
            <person name="Huang Z.M."/>
            <person name="Ba J.G."/>
            <person name="Yim A.K."/>
            <person name="Ouyang C.Y."/>
            <person name="Ngai S.M."/>
            <person name="Chan T.F."/>
            <person name="Leung E.L."/>
            <person name="Liu L."/>
            <person name="Liu Z.G."/>
            <person name="Tsui S.K."/>
        </authorList>
    </citation>
    <scope>NUCLEOTIDE SEQUENCE [LARGE SCALE GENOMIC DNA]</scope>
    <source>
        <strain evidence="2">Derp</strain>
    </source>
</reference>
<evidence type="ECO:0000313" key="2">
    <source>
        <dbReference type="EMBL" id="KAH9414249.1"/>
    </source>
</evidence>
<proteinExistence type="predicted"/>
<gene>
    <name evidence="2" type="ORF">DERP_008444</name>
</gene>
<feature type="transmembrane region" description="Helical" evidence="1">
    <location>
        <begin position="141"/>
        <end position="161"/>
    </location>
</feature>
<keyword evidence="1" id="KW-0472">Membrane</keyword>